<evidence type="ECO:0000256" key="1">
    <source>
        <dbReference type="ARBA" id="ARBA00012404"/>
    </source>
</evidence>
<dbReference type="PANTHER" id="PTHR38041:SF1">
    <property type="entry name" value="CHORISMATE MUTASE"/>
    <property type="match status" value="1"/>
</dbReference>
<evidence type="ECO:0000313" key="4">
    <source>
        <dbReference type="EMBL" id="SOB94535.1"/>
    </source>
</evidence>
<dbReference type="GO" id="GO:0046417">
    <property type="term" value="P:chorismate metabolic process"/>
    <property type="evidence" value="ECO:0007669"/>
    <property type="project" value="InterPro"/>
</dbReference>
<feature type="domain" description="Chorismate mutase" evidence="3">
    <location>
        <begin position="4"/>
        <end position="95"/>
    </location>
</feature>
<protein>
    <recommendedName>
        <fullName evidence="1">chorismate mutase</fullName>
        <ecNumber evidence="1">5.4.99.5</ecNumber>
    </recommendedName>
</protein>
<evidence type="ECO:0000259" key="3">
    <source>
        <dbReference type="PROSITE" id="PS51168"/>
    </source>
</evidence>
<dbReference type="InterPro" id="IPR036979">
    <property type="entry name" value="CM_dom_sf"/>
</dbReference>
<gene>
    <name evidence="4" type="ORF">SAMN05877831_101498</name>
</gene>
<dbReference type="SUPFAM" id="SSF48600">
    <property type="entry name" value="Chorismate mutase II"/>
    <property type="match status" value="1"/>
</dbReference>
<dbReference type="PANTHER" id="PTHR38041">
    <property type="entry name" value="CHORISMATE MUTASE"/>
    <property type="match status" value="1"/>
</dbReference>
<dbReference type="Pfam" id="PF01817">
    <property type="entry name" value="CM_2"/>
    <property type="match status" value="1"/>
</dbReference>
<dbReference type="GO" id="GO:0004106">
    <property type="term" value="F:chorismate mutase activity"/>
    <property type="evidence" value="ECO:0007669"/>
    <property type="project" value="UniProtKB-EC"/>
</dbReference>
<accession>A0A285RK91</accession>
<dbReference type="SMART" id="SM00830">
    <property type="entry name" value="CM_2"/>
    <property type="match status" value="1"/>
</dbReference>
<name>A0A285RK91_9RHOB</name>
<dbReference type="InterPro" id="IPR051331">
    <property type="entry name" value="Chorismate_mutase-related"/>
</dbReference>
<reference evidence="5" key="1">
    <citation type="submission" date="2017-08" db="EMBL/GenBank/DDBJ databases">
        <authorList>
            <person name="Varghese N."/>
            <person name="Submissions S."/>
        </authorList>
    </citation>
    <scope>NUCLEOTIDE SEQUENCE [LARGE SCALE GENOMIC DNA]</scope>
    <source>
        <strain evidence="5">JA276</strain>
    </source>
</reference>
<dbReference type="Proteomes" id="UP000219111">
    <property type="component" value="Unassembled WGS sequence"/>
</dbReference>
<organism evidence="4 5">
    <name type="scientific">Rhodobacter maris</name>
    <dbReference type="NCBI Taxonomy" id="446682"/>
    <lineage>
        <taxon>Bacteria</taxon>
        <taxon>Pseudomonadati</taxon>
        <taxon>Pseudomonadota</taxon>
        <taxon>Alphaproteobacteria</taxon>
        <taxon>Rhodobacterales</taxon>
        <taxon>Rhodobacter group</taxon>
        <taxon>Rhodobacter</taxon>
    </lineage>
</organism>
<dbReference type="AlphaFoldDB" id="A0A285RK91"/>
<dbReference type="RefSeq" id="WP_097068861.1">
    <property type="nucleotide sequence ID" value="NZ_OBMT01000001.1"/>
</dbReference>
<evidence type="ECO:0000256" key="2">
    <source>
        <dbReference type="ARBA" id="ARBA00023235"/>
    </source>
</evidence>
<sequence length="99" mass="11043">MKEPSQIPSMAALRAEIDALDAQIVALMADRARLIDRAAQLKPGEGLPARIEARVEEVVRNAMREAEAQGLDPALIETIWRLIVEWSIAREERVLGKED</sequence>
<dbReference type="GO" id="GO:0009697">
    <property type="term" value="P:salicylic acid biosynthetic process"/>
    <property type="evidence" value="ECO:0007669"/>
    <property type="project" value="TreeGrafter"/>
</dbReference>
<dbReference type="EMBL" id="OBMT01000001">
    <property type="protein sequence ID" value="SOB94535.1"/>
    <property type="molecule type" value="Genomic_DNA"/>
</dbReference>
<dbReference type="Gene3D" id="1.20.59.10">
    <property type="entry name" value="Chorismate mutase"/>
    <property type="match status" value="1"/>
</dbReference>
<dbReference type="EC" id="5.4.99.5" evidence="1"/>
<keyword evidence="2" id="KW-0413">Isomerase</keyword>
<dbReference type="InterPro" id="IPR036263">
    <property type="entry name" value="Chorismate_II_sf"/>
</dbReference>
<proteinExistence type="predicted"/>
<dbReference type="OrthoDB" id="514491at2"/>
<dbReference type="InterPro" id="IPR002701">
    <property type="entry name" value="CM_II_prokaryot"/>
</dbReference>
<evidence type="ECO:0000313" key="5">
    <source>
        <dbReference type="Proteomes" id="UP000219111"/>
    </source>
</evidence>
<keyword evidence="5" id="KW-1185">Reference proteome</keyword>
<dbReference type="PROSITE" id="PS51168">
    <property type="entry name" value="CHORISMATE_MUT_2"/>
    <property type="match status" value="1"/>
</dbReference>